<feature type="compositionally biased region" description="Low complexity" evidence="4">
    <location>
        <begin position="288"/>
        <end position="305"/>
    </location>
</feature>
<keyword evidence="3" id="KW-0411">Iron-sulfur</keyword>
<dbReference type="Pfam" id="PF00037">
    <property type="entry name" value="Fer4"/>
    <property type="match status" value="1"/>
</dbReference>
<organism evidence="6 7">
    <name type="scientific">Rubneribacter badeniensis</name>
    <dbReference type="NCBI Taxonomy" id="2070688"/>
    <lineage>
        <taxon>Bacteria</taxon>
        <taxon>Bacillati</taxon>
        <taxon>Actinomycetota</taxon>
        <taxon>Coriobacteriia</taxon>
        <taxon>Eggerthellales</taxon>
        <taxon>Eggerthellaceae</taxon>
        <taxon>Rubneribacter</taxon>
    </lineage>
</organism>
<feature type="domain" description="4Fe-4S ferredoxin-type" evidence="5">
    <location>
        <begin position="417"/>
        <end position="446"/>
    </location>
</feature>
<feature type="domain" description="4Fe-4S ferredoxin-type" evidence="5">
    <location>
        <begin position="117"/>
        <end position="146"/>
    </location>
</feature>
<reference evidence="6" key="2">
    <citation type="submission" date="2021-09" db="EMBL/GenBank/DDBJ databases">
        <authorList>
            <person name="Gilroy R."/>
        </authorList>
    </citation>
    <scope>NUCLEOTIDE SEQUENCE</scope>
    <source>
        <strain evidence="6">USAMLcec12-2067</strain>
    </source>
</reference>
<dbReference type="SUPFAM" id="SSF54862">
    <property type="entry name" value="4Fe-4S ferredoxins"/>
    <property type="match status" value="2"/>
</dbReference>
<dbReference type="Gene3D" id="3.30.70.20">
    <property type="match status" value="2"/>
</dbReference>
<sequence length="491" mass="51535">MTAGLCAAPAARSANGVSAVDLPPALSAPLSDSAGLAGSAGSVESPFPQASPRLSVDAPQEGARRIGSRSIVGVLADVDSVAIRVRQERCAKVRNRNVACLKCAEACTSGCIALVDDRLMVDASKCVGCGTCATVCPTCALEARNPSDAQLARSCLSARCGDEVVVVCEQVRQALKGLLDESRAAAVVCAGRIDEALACELAAEGVRRVHVVCGRCVRCDQRHGLDVARMVAESANDLLSAWGSDARVLVEQEVPAFALFDGADAEDARAALEARFAQRCGNEPLRASGEGSDFSSSSSVDGEPSVSVLASEPSFDAASALAVEPASCSAPAQTSAPAPDFRLRVMEDGTLPHFVPDRRERLLDSLARLGDAPSGTLASRLWGCVVIDGTRCSSCRMCATFCPTGAIRKFDEEDGTFGVLHTLSDCVKCGSCRDVCPEDAIVLRDEVRASFLVEGAAHRYVMRPRAVELGNAQQIVNTLRERMKGTDLFER</sequence>
<dbReference type="GO" id="GO:0046872">
    <property type="term" value="F:metal ion binding"/>
    <property type="evidence" value="ECO:0007669"/>
    <property type="project" value="UniProtKB-KW"/>
</dbReference>
<dbReference type="PROSITE" id="PS00198">
    <property type="entry name" value="4FE4S_FER_1"/>
    <property type="match status" value="2"/>
</dbReference>
<dbReference type="GO" id="GO:0051536">
    <property type="term" value="F:iron-sulfur cluster binding"/>
    <property type="evidence" value="ECO:0007669"/>
    <property type="project" value="UniProtKB-KW"/>
</dbReference>
<protein>
    <submittedName>
        <fullName evidence="6">4Fe-4S binding protein</fullName>
    </submittedName>
</protein>
<evidence type="ECO:0000259" key="5">
    <source>
        <dbReference type="PROSITE" id="PS51379"/>
    </source>
</evidence>
<name>A0A9D3ACU1_9ACTN</name>
<reference evidence="6" key="1">
    <citation type="journal article" date="2021" name="PeerJ">
        <title>Extensive microbial diversity within the chicken gut microbiome revealed by metagenomics and culture.</title>
        <authorList>
            <person name="Gilroy R."/>
            <person name="Ravi A."/>
            <person name="Getino M."/>
            <person name="Pursley I."/>
            <person name="Horton D.L."/>
            <person name="Alikhan N.F."/>
            <person name="Baker D."/>
            <person name="Gharbi K."/>
            <person name="Hall N."/>
            <person name="Watson M."/>
            <person name="Adriaenssens E.M."/>
            <person name="Foster-Nyarko E."/>
            <person name="Jarju S."/>
            <person name="Secka A."/>
            <person name="Antonio M."/>
            <person name="Oren A."/>
            <person name="Chaudhuri R.R."/>
            <person name="La Ragione R."/>
            <person name="Hildebrand F."/>
            <person name="Pallen M.J."/>
        </authorList>
    </citation>
    <scope>NUCLEOTIDE SEQUENCE</scope>
    <source>
        <strain evidence="6">USAMLcec12-2067</strain>
    </source>
</reference>
<keyword evidence="2" id="KW-0408">Iron</keyword>
<dbReference type="AlphaFoldDB" id="A0A9D3ACU1"/>
<keyword evidence="1" id="KW-0479">Metal-binding</keyword>
<evidence type="ECO:0000256" key="2">
    <source>
        <dbReference type="ARBA" id="ARBA00023004"/>
    </source>
</evidence>
<evidence type="ECO:0000256" key="1">
    <source>
        <dbReference type="ARBA" id="ARBA00022723"/>
    </source>
</evidence>
<dbReference type="InterPro" id="IPR017896">
    <property type="entry name" value="4Fe4S_Fe-S-bd"/>
</dbReference>
<evidence type="ECO:0000256" key="4">
    <source>
        <dbReference type="SAM" id="MobiDB-lite"/>
    </source>
</evidence>
<gene>
    <name evidence="6" type="ORF">K8V16_02355</name>
</gene>
<feature type="domain" description="4Fe-4S ferredoxin-type" evidence="5">
    <location>
        <begin position="383"/>
        <end position="413"/>
    </location>
</feature>
<accession>A0A9D3ACU1</accession>
<dbReference type="Pfam" id="PF12838">
    <property type="entry name" value="Fer4_7"/>
    <property type="match status" value="1"/>
</dbReference>
<dbReference type="PANTHER" id="PTHR43122:SF1">
    <property type="entry name" value="IRON-SULFUR-BINDING PROTEIN"/>
    <property type="match status" value="1"/>
</dbReference>
<dbReference type="EMBL" id="DYZL01000038">
    <property type="protein sequence ID" value="HJH42616.1"/>
    <property type="molecule type" value="Genomic_DNA"/>
</dbReference>
<dbReference type="PANTHER" id="PTHR43122">
    <property type="entry name" value="FERREDOXIN SUBUNIT OF PYRUVATE:FLAVODOXIN OXIDOREDUCTASE-RELATED"/>
    <property type="match status" value="1"/>
</dbReference>
<feature type="region of interest" description="Disordered" evidence="4">
    <location>
        <begin position="37"/>
        <end position="59"/>
    </location>
</feature>
<dbReference type="Proteomes" id="UP000789325">
    <property type="component" value="Unassembled WGS sequence"/>
</dbReference>
<dbReference type="InterPro" id="IPR017900">
    <property type="entry name" value="4Fe4S_Fe_S_CS"/>
</dbReference>
<feature type="region of interest" description="Disordered" evidence="4">
    <location>
        <begin position="283"/>
        <end position="305"/>
    </location>
</feature>
<evidence type="ECO:0000313" key="6">
    <source>
        <dbReference type="EMBL" id="HJH42616.1"/>
    </source>
</evidence>
<dbReference type="PROSITE" id="PS51379">
    <property type="entry name" value="4FE4S_FER_2"/>
    <property type="match status" value="3"/>
</dbReference>
<evidence type="ECO:0000313" key="7">
    <source>
        <dbReference type="Proteomes" id="UP000789325"/>
    </source>
</evidence>
<proteinExistence type="predicted"/>
<evidence type="ECO:0000256" key="3">
    <source>
        <dbReference type="ARBA" id="ARBA00023014"/>
    </source>
</evidence>
<comment type="caution">
    <text evidence="6">The sequence shown here is derived from an EMBL/GenBank/DDBJ whole genome shotgun (WGS) entry which is preliminary data.</text>
</comment>